<evidence type="ECO:0000313" key="3">
    <source>
        <dbReference type="EMBL" id="MEV8468112.1"/>
    </source>
</evidence>
<evidence type="ECO:0000256" key="1">
    <source>
        <dbReference type="SAM" id="SignalP"/>
    </source>
</evidence>
<dbReference type="Gene3D" id="3.90.1580.10">
    <property type="entry name" value="paralog of FGE (formylglycine-generating enzyme)"/>
    <property type="match status" value="1"/>
</dbReference>
<comment type="caution">
    <text evidence="3">The sequence shown here is derived from an EMBL/GenBank/DDBJ whole genome shotgun (WGS) entry which is preliminary data.</text>
</comment>
<dbReference type="RefSeq" id="WP_366194067.1">
    <property type="nucleotide sequence ID" value="NZ_JBFBVU010000022.1"/>
</dbReference>
<dbReference type="Pfam" id="PF03781">
    <property type="entry name" value="FGE-sulfatase"/>
    <property type="match status" value="1"/>
</dbReference>
<dbReference type="InterPro" id="IPR016187">
    <property type="entry name" value="CTDL_fold"/>
</dbReference>
<keyword evidence="4" id="KW-1185">Reference proteome</keyword>
<name>A0ABV3L9F2_9RHOB</name>
<dbReference type="InterPro" id="IPR051043">
    <property type="entry name" value="Sulfatase_Mod_Factor_Kinase"/>
</dbReference>
<dbReference type="PANTHER" id="PTHR23150">
    <property type="entry name" value="SULFATASE MODIFYING FACTOR 1, 2"/>
    <property type="match status" value="1"/>
</dbReference>
<feature type="domain" description="Sulfatase-modifying factor enzyme-like" evidence="2">
    <location>
        <begin position="33"/>
        <end position="253"/>
    </location>
</feature>
<dbReference type="SUPFAM" id="SSF56436">
    <property type="entry name" value="C-type lectin-like"/>
    <property type="match status" value="1"/>
</dbReference>
<gene>
    <name evidence="3" type="ORF">AB0T83_15145</name>
</gene>
<dbReference type="InterPro" id="IPR005532">
    <property type="entry name" value="SUMF_dom"/>
</dbReference>
<dbReference type="EMBL" id="JBFBVU010000022">
    <property type="protein sequence ID" value="MEV8468112.1"/>
    <property type="molecule type" value="Genomic_DNA"/>
</dbReference>
<evidence type="ECO:0000259" key="2">
    <source>
        <dbReference type="Pfam" id="PF03781"/>
    </source>
</evidence>
<sequence length="259" mass="28657">MRHPVIRLAVVALATLPAGLAAQEVRDCAECPELVELPDGTLIGKYPVTRGEYAVFATETGHSGNGCSLRRGARRGWSETSDWTNPGYPQEDDHPVVCVSWNDAVAYTDWLTERTGHFYRLPTLEESARAAAAGTTTEFWWGDDYGAICDYANTADTTFKTGFPEDERRLHDCDDGYVNTAPVTAFPANGWGLHDAVGNVWNWTNSCLRGDCSNAIFRGGGWDTPVRKYFRPDEYFGDRIVLRNDVIGIRVLREPGSGN</sequence>
<keyword evidence="1" id="KW-0732">Signal</keyword>
<feature type="signal peptide" evidence="1">
    <location>
        <begin position="1"/>
        <end position="22"/>
    </location>
</feature>
<dbReference type="Proteomes" id="UP001553161">
    <property type="component" value="Unassembled WGS sequence"/>
</dbReference>
<proteinExistence type="predicted"/>
<dbReference type="InterPro" id="IPR042095">
    <property type="entry name" value="SUMF_sf"/>
</dbReference>
<feature type="chain" id="PRO_5045532692" evidence="1">
    <location>
        <begin position="23"/>
        <end position="259"/>
    </location>
</feature>
<protein>
    <submittedName>
        <fullName evidence="3">SUMF1/EgtB/PvdO family nonheme iron enzyme</fullName>
    </submittedName>
</protein>
<reference evidence="3 4" key="1">
    <citation type="submission" date="2024-07" db="EMBL/GenBank/DDBJ databases">
        <authorList>
            <person name="Kang M."/>
        </authorList>
    </citation>
    <scope>NUCLEOTIDE SEQUENCE [LARGE SCALE GENOMIC DNA]</scope>
    <source>
        <strain evidence="3 4">DFM31</strain>
    </source>
</reference>
<accession>A0ABV3L9F2</accession>
<evidence type="ECO:0000313" key="4">
    <source>
        <dbReference type="Proteomes" id="UP001553161"/>
    </source>
</evidence>
<dbReference type="PANTHER" id="PTHR23150:SF19">
    <property type="entry name" value="FORMYLGLYCINE-GENERATING ENZYME"/>
    <property type="match status" value="1"/>
</dbReference>
<organism evidence="3 4">
    <name type="scientific">Meridianimarinicoccus marinus</name>
    <dbReference type="NCBI Taxonomy" id="3231483"/>
    <lineage>
        <taxon>Bacteria</taxon>
        <taxon>Pseudomonadati</taxon>
        <taxon>Pseudomonadota</taxon>
        <taxon>Alphaproteobacteria</taxon>
        <taxon>Rhodobacterales</taxon>
        <taxon>Paracoccaceae</taxon>
        <taxon>Meridianimarinicoccus</taxon>
    </lineage>
</organism>